<dbReference type="Gene3D" id="3.40.50.300">
    <property type="entry name" value="P-loop containing nucleotide triphosphate hydrolases"/>
    <property type="match status" value="1"/>
</dbReference>
<dbReference type="GO" id="GO:0009423">
    <property type="term" value="P:chorismate biosynthetic process"/>
    <property type="evidence" value="ECO:0007669"/>
    <property type="project" value="UniProtKB-UniRule"/>
</dbReference>
<dbReference type="PANTHER" id="PTHR21087">
    <property type="entry name" value="SHIKIMATE KINASE"/>
    <property type="match status" value="1"/>
</dbReference>
<comment type="catalytic activity">
    <reaction evidence="10 11">
        <text>shikimate + ATP = 3-phosphoshikimate + ADP + H(+)</text>
        <dbReference type="Rhea" id="RHEA:13121"/>
        <dbReference type="ChEBI" id="CHEBI:15378"/>
        <dbReference type="ChEBI" id="CHEBI:30616"/>
        <dbReference type="ChEBI" id="CHEBI:36208"/>
        <dbReference type="ChEBI" id="CHEBI:145989"/>
        <dbReference type="ChEBI" id="CHEBI:456216"/>
        <dbReference type="EC" id="2.7.1.71"/>
    </reaction>
</comment>
<evidence type="ECO:0000256" key="8">
    <source>
        <dbReference type="ARBA" id="ARBA00022840"/>
    </source>
</evidence>
<dbReference type="GO" id="GO:0005829">
    <property type="term" value="C:cytosol"/>
    <property type="evidence" value="ECO:0007669"/>
    <property type="project" value="TreeGrafter"/>
</dbReference>
<keyword evidence="4 11" id="KW-0028">Amino-acid biosynthesis</keyword>
<dbReference type="InterPro" id="IPR031322">
    <property type="entry name" value="Shikimate/glucono_kinase"/>
</dbReference>
<comment type="subunit">
    <text evidence="11">Monomer.</text>
</comment>
<dbReference type="NCBIfam" id="NF002988">
    <property type="entry name" value="PRK03731.1"/>
    <property type="match status" value="1"/>
</dbReference>
<evidence type="ECO:0000256" key="1">
    <source>
        <dbReference type="ARBA" id="ARBA00004842"/>
    </source>
</evidence>
<comment type="subcellular location">
    <subcellularLocation>
        <location evidence="11">Cytoplasm</location>
    </subcellularLocation>
</comment>
<keyword evidence="3 11" id="KW-0963">Cytoplasm</keyword>
<feature type="binding site" evidence="11">
    <location>
        <position position="18"/>
    </location>
    <ligand>
        <name>Mg(2+)</name>
        <dbReference type="ChEBI" id="CHEBI:18420"/>
    </ligand>
</feature>
<organism evidence="12 13">
    <name type="scientific">Halodesulfovibrio marinisediminis DSM 17456</name>
    <dbReference type="NCBI Taxonomy" id="1121457"/>
    <lineage>
        <taxon>Bacteria</taxon>
        <taxon>Pseudomonadati</taxon>
        <taxon>Thermodesulfobacteriota</taxon>
        <taxon>Desulfovibrionia</taxon>
        <taxon>Desulfovibrionales</taxon>
        <taxon>Desulfovibrionaceae</taxon>
        <taxon>Halodesulfovibrio</taxon>
    </lineage>
</organism>
<feature type="binding site" evidence="11">
    <location>
        <position position="36"/>
    </location>
    <ligand>
        <name>substrate</name>
    </ligand>
</feature>
<keyword evidence="13" id="KW-1185">Reference proteome</keyword>
<dbReference type="SUPFAM" id="SSF52540">
    <property type="entry name" value="P-loop containing nucleoside triphosphate hydrolases"/>
    <property type="match status" value="1"/>
</dbReference>
<keyword evidence="11" id="KW-0479">Metal-binding</keyword>
<dbReference type="RefSeq" id="WP_074217561.1">
    <property type="nucleotide sequence ID" value="NZ_FSRG01000006.1"/>
</dbReference>
<evidence type="ECO:0000256" key="10">
    <source>
        <dbReference type="ARBA" id="ARBA00048567"/>
    </source>
</evidence>
<keyword evidence="7 11" id="KW-0418">Kinase</keyword>
<feature type="binding site" evidence="11">
    <location>
        <position position="60"/>
    </location>
    <ligand>
        <name>substrate</name>
    </ligand>
</feature>
<keyword evidence="6 11" id="KW-0547">Nucleotide-binding</keyword>
<evidence type="ECO:0000256" key="11">
    <source>
        <dbReference type="HAMAP-Rule" id="MF_00109"/>
    </source>
</evidence>
<protein>
    <recommendedName>
        <fullName evidence="2 11">Shikimate kinase</fullName>
        <shortName evidence="11">SK</shortName>
        <ecNumber evidence="2 11">2.7.1.71</ecNumber>
    </recommendedName>
</protein>
<evidence type="ECO:0000256" key="6">
    <source>
        <dbReference type="ARBA" id="ARBA00022741"/>
    </source>
</evidence>
<dbReference type="PRINTS" id="PR01100">
    <property type="entry name" value="SHIKIMTKNASE"/>
</dbReference>
<proteinExistence type="inferred from homology"/>
<accession>A0A1N6IK63</accession>
<sequence length="177" mass="19548">MEYSKRVYLIGSRGCGKTSVGVGLARRLKSRFTDTDALLCEMQGKSVADIVEAEGWDVFRDYESAALIKATEGDTLVIATGGGMVLREQNRSFMREHGVVVFIDVPPAELARRLSVDPLDKQRPSLTGKSLIDEIAEVLAERMHLYMESAQITVDGTQTVEEIIDNIVELLETKPDS</sequence>
<evidence type="ECO:0000256" key="2">
    <source>
        <dbReference type="ARBA" id="ARBA00012154"/>
    </source>
</evidence>
<dbReference type="CDD" id="cd00464">
    <property type="entry name" value="SK"/>
    <property type="match status" value="1"/>
</dbReference>
<reference evidence="13" key="1">
    <citation type="submission" date="2016-11" db="EMBL/GenBank/DDBJ databases">
        <authorList>
            <person name="Varghese N."/>
            <person name="Submissions S."/>
        </authorList>
    </citation>
    <scope>NUCLEOTIDE SEQUENCE [LARGE SCALE GENOMIC DNA]</scope>
    <source>
        <strain evidence="13">DSM 17456</strain>
    </source>
</reference>
<dbReference type="AlphaFoldDB" id="A0A1N6IK63"/>
<evidence type="ECO:0000256" key="4">
    <source>
        <dbReference type="ARBA" id="ARBA00022605"/>
    </source>
</evidence>
<name>A0A1N6IK63_9BACT</name>
<comment type="caution">
    <text evidence="11">Lacks conserved residue(s) required for the propagation of feature annotation.</text>
</comment>
<dbReference type="Proteomes" id="UP000184694">
    <property type="component" value="Unassembled WGS sequence"/>
</dbReference>
<gene>
    <name evidence="11" type="primary">aroK</name>
    <name evidence="12" type="ORF">SAMN02745161_2824</name>
</gene>
<comment type="cofactor">
    <cofactor evidence="11">
        <name>Mg(2+)</name>
        <dbReference type="ChEBI" id="CHEBI:18420"/>
    </cofactor>
    <text evidence="11">Binds 1 Mg(2+) ion per subunit.</text>
</comment>
<dbReference type="UniPathway" id="UPA00053">
    <property type="reaction ID" value="UER00088"/>
</dbReference>
<feature type="binding site" evidence="11">
    <location>
        <position position="123"/>
    </location>
    <ligand>
        <name>ATP</name>
        <dbReference type="ChEBI" id="CHEBI:30616"/>
    </ligand>
</feature>
<dbReference type="GO" id="GO:0005524">
    <property type="term" value="F:ATP binding"/>
    <property type="evidence" value="ECO:0007669"/>
    <property type="project" value="UniProtKB-UniRule"/>
</dbReference>
<dbReference type="EC" id="2.7.1.71" evidence="2 11"/>
<evidence type="ECO:0000256" key="5">
    <source>
        <dbReference type="ARBA" id="ARBA00022679"/>
    </source>
</evidence>
<comment type="function">
    <text evidence="11">Catalyzes the specific phosphorylation of the 3-hydroxyl group of shikimic acid using ATP as a cosubstrate.</text>
</comment>
<dbReference type="InterPro" id="IPR023000">
    <property type="entry name" value="Shikimate_kinase_CS"/>
</dbReference>
<dbReference type="GO" id="GO:0009073">
    <property type="term" value="P:aromatic amino acid family biosynthetic process"/>
    <property type="evidence" value="ECO:0007669"/>
    <property type="project" value="UniProtKB-KW"/>
</dbReference>
<dbReference type="InterPro" id="IPR000623">
    <property type="entry name" value="Shikimate_kinase/TSH1"/>
</dbReference>
<dbReference type="GO" id="GO:0004765">
    <property type="term" value="F:shikimate kinase activity"/>
    <property type="evidence" value="ECO:0007669"/>
    <property type="project" value="UniProtKB-UniRule"/>
</dbReference>
<keyword evidence="9 11" id="KW-0057">Aromatic amino acid biosynthesis</keyword>
<comment type="similarity">
    <text evidence="11">Belongs to the shikimate kinase family.</text>
</comment>
<dbReference type="STRING" id="1121457.SAMN02745161_2824"/>
<dbReference type="PANTHER" id="PTHR21087:SF21">
    <property type="entry name" value="SHIKIMATE KINASE 2"/>
    <property type="match status" value="1"/>
</dbReference>
<keyword evidence="8 11" id="KW-0067">ATP-binding</keyword>
<dbReference type="GO" id="GO:0008652">
    <property type="term" value="P:amino acid biosynthetic process"/>
    <property type="evidence" value="ECO:0007669"/>
    <property type="project" value="UniProtKB-KW"/>
</dbReference>
<dbReference type="EMBL" id="FSRG01000006">
    <property type="protein sequence ID" value="SIO32376.1"/>
    <property type="molecule type" value="Genomic_DNA"/>
</dbReference>
<dbReference type="GO" id="GO:0000287">
    <property type="term" value="F:magnesium ion binding"/>
    <property type="evidence" value="ECO:0007669"/>
    <property type="project" value="UniProtKB-UniRule"/>
</dbReference>
<dbReference type="OrthoDB" id="9800332at2"/>
<evidence type="ECO:0000256" key="3">
    <source>
        <dbReference type="ARBA" id="ARBA00022490"/>
    </source>
</evidence>
<dbReference type="InterPro" id="IPR027417">
    <property type="entry name" value="P-loop_NTPase"/>
</dbReference>
<keyword evidence="5 11" id="KW-0808">Transferase</keyword>
<evidence type="ECO:0000313" key="12">
    <source>
        <dbReference type="EMBL" id="SIO32376.1"/>
    </source>
</evidence>
<evidence type="ECO:0000256" key="9">
    <source>
        <dbReference type="ARBA" id="ARBA00023141"/>
    </source>
</evidence>
<feature type="binding site" evidence="11">
    <location>
        <position position="142"/>
    </location>
    <ligand>
        <name>substrate</name>
    </ligand>
</feature>
<evidence type="ECO:0000256" key="7">
    <source>
        <dbReference type="ARBA" id="ARBA00022777"/>
    </source>
</evidence>
<evidence type="ECO:0000313" key="13">
    <source>
        <dbReference type="Proteomes" id="UP000184694"/>
    </source>
</evidence>
<dbReference type="Pfam" id="PF01202">
    <property type="entry name" value="SKI"/>
    <property type="match status" value="1"/>
</dbReference>
<keyword evidence="11" id="KW-0460">Magnesium</keyword>
<dbReference type="HAMAP" id="MF_00109">
    <property type="entry name" value="Shikimate_kinase"/>
    <property type="match status" value="1"/>
</dbReference>
<dbReference type="PROSITE" id="PS01128">
    <property type="entry name" value="SHIKIMATE_KINASE"/>
    <property type="match status" value="1"/>
</dbReference>
<feature type="binding site" evidence="11">
    <location>
        <begin position="14"/>
        <end position="19"/>
    </location>
    <ligand>
        <name>ATP</name>
        <dbReference type="ChEBI" id="CHEBI:30616"/>
    </ligand>
</feature>
<feature type="binding site" evidence="11">
    <location>
        <position position="82"/>
    </location>
    <ligand>
        <name>substrate</name>
    </ligand>
</feature>
<comment type="pathway">
    <text evidence="1 11">Metabolic intermediate biosynthesis; chorismate biosynthesis; chorismate from D-erythrose 4-phosphate and phosphoenolpyruvate: step 5/7.</text>
</comment>